<dbReference type="VEuPathDB" id="FungiDB:G647_04755"/>
<dbReference type="GO" id="GO:0005730">
    <property type="term" value="C:nucleolus"/>
    <property type="evidence" value="ECO:0007669"/>
    <property type="project" value="InterPro"/>
</dbReference>
<protein>
    <recommendedName>
        <fullName evidence="4">Checkpoint protein</fullName>
    </recommendedName>
</protein>
<dbReference type="GO" id="GO:0033314">
    <property type="term" value="P:mitotic DNA replication checkpoint signaling"/>
    <property type="evidence" value="ECO:0007669"/>
    <property type="project" value="EnsemblFungi"/>
</dbReference>
<evidence type="ECO:0000256" key="1">
    <source>
        <dbReference type="ARBA" id="ARBA00004123"/>
    </source>
</evidence>
<dbReference type="GO" id="GO:0006289">
    <property type="term" value="P:nucleotide-excision repair"/>
    <property type="evidence" value="ECO:0007669"/>
    <property type="project" value="TreeGrafter"/>
</dbReference>
<organism evidence="5 6">
    <name type="scientific">Cladophialophora carrionii</name>
    <dbReference type="NCBI Taxonomy" id="86049"/>
    <lineage>
        <taxon>Eukaryota</taxon>
        <taxon>Fungi</taxon>
        <taxon>Dikarya</taxon>
        <taxon>Ascomycota</taxon>
        <taxon>Pezizomycotina</taxon>
        <taxon>Eurotiomycetes</taxon>
        <taxon>Chaetothyriomycetidae</taxon>
        <taxon>Chaetothyriales</taxon>
        <taxon>Herpotrichiellaceae</taxon>
        <taxon>Cladophialophora</taxon>
    </lineage>
</organism>
<dbReference type="SUPFAM" id="SSF55979">
    <property type="entry name" value="DNA clamp"/>
    <property type="match status" value="1"/>
</dbReference>
<proteinExistence type="inferred from homology"/>
<dbReference type="GO" id="GO:0000723">
    <property type="term" value="P:telomere maintenance"/>
    <property type="evidence" value="ECO:0007669"/>
    <property type="project" value="EnsemblFungi"/>
</dbReference>
<dbReference type="PANTHER" id="PTHR12900">
    <property type="entry name" value="MITOTIC AND DNA DAMAGE CHECKPOINT PROTEIN HUS1"/>
    <property type="match status" value="1"/>
</dbReference>
<dbReference type="Gene3D" id="3.70.10.10">
    <property type="match status" value="1"/>
</dbReference>
<dbReference type="GO" id="GO:0000724">
    <property type="term" value="P:double-strand break repair via homologous recombination"/>
    <property type="evidence" value="ECO:0007669"/>
    <property type="project" value="TreeGrafter"/>
</dbReference>
<dbReference type="AlphaFoldDB" id="A0A1C1D1Q1"/>
<keyword evidence="6" id="KW-1185">Reference proteome</keyword>
<dbReference type="GO" id="GO:0030896">
    <property type="term" value="C:checkpoint clamp complex"/>
    <property type="evidence" value="ECO:0007669"/>
    <property type="project" value="EnsemblFungi"/>
</dbReference>
<gene>
    <name evidence="5" type="primary">hus1</name>
    <name evidence="5" type="ORF">CLCR_02973</name>
</gene>
<dbReference type="Pfam" id="PF04005">
    <property type="entry name" value="Hus1"/>
    <property type="match status" value="1"/>
</dbReference>
<evidence type="ECO:0000256" key="3">
    <source>
        <dbReference type="ARBA" id="ARBA00023242"/>
    </source>
</evidence>
<dbReference type="STRING" id="86049.A0A1C1D1Q1"/>
<dbReference type="GO" id="GO:0035861">
    <property type="term" value="C:site of double-strand break"/>
    <property type="evidence" value="ECO:0007669"/>
    <property type="project" value="EnsemblFungi"/>
</dbReference>
<keyword evidence="3" id="KW-0539">Nucleus</keyword>
<dbReference type="VEuPathDB" id="FungiDB:CLCR_02973"/>
<dbReference type="GO" id="GO:0031573">
    <property type="term" value="P:mitotic intra-S DNA damage checkpoint signaling"/>
    <property type="evidence" value="ECO:0007669"/>
    <property type="project" value="EnsemblFungi"/>
</dbReference>
<evidence type="ECO:0000256" key="2">
    <source>
        <dbReference type="ARBA" id="ARBA00005563"/>
    </source>
</evidence>
<evidence type="ECO:0000313" key="5">
    <source>
        <dbReference type="EMBL" id="OCT54651.1"/>
    </source>
</evidence>
<comment type="subcellular location">
    <subcellularLocation>
        <location evidence="1">Nucleus</location>
    </subcellularLocation>
</comment>
<dbReference type="InterPro" id="IPR016580">
    <property type="entry name" value="HUS1"/>
</dbReference>
<sequence>MFFKLTISTPSAIQIPLRLRHRHRHRPSTDNHAMRFKSQIRNVNLLAKFCASLASLGQIAWCRLNDEEVQFTIIPDKGSQVWSVLRPEMIFDTYILQSASPQNTINLEVPIQALSRALKSALGSTSTQIRLTKKDNVPMLSLTIVTNTFSSGNNVVAAASTARERSGHGEFDFDDNDLSFNETQGGGSRERETVITQDIPVKVLAMEVVERLHQPRTPEPDVNICLPPLAQVKTISERFTRLALATTKTSSSVSPRLELSANMYGSLKISVKTDALNISSRWTGLAHPELDPAFFPDMTDHPTTKMKELGGPNGENEAGWSRVRIDAKDWSRVLSVGRVCTKVIACFINEGALVLYVYLPADEHGDEGDPCLTQDSSKGR</sequence>
<comment type="similarity">
    <text evidence="2 4">Belongs to the HUS1 family.</text>
</comment>
<dbReference type="InterPro" id="IPR007150">
    <property type="entry name" value="HUS1/Mec3"/>
</dbReference>
<dbReference type="PANTHER" id="PTHR12900:SF0">
    <property type="entry name" value="CHECKPOINT PROTEIN"/>
    <property type="match status" value="1"/>
</dbReference>
<dbReference type="OrthoDB" id="419537at2759"/>
<dbReference type="InterPro" id="IPR046938">
    <property type="entry name" value="DNA_clamp_sf"/>
</dbReference>
<evidence type="ECO:0000313" key="6">
    <source>
        <dbReference type="Proteomes" id="UP000094526"/>
    </source>
</evidence>
<dbReference type="eggNOG" id="KOG3999">
    <property type="taxonomic scope" value="Eukaryota"/>
</dbReference>
<dbReference type="GO" id="GO:0044778">
    <property type="term" value="P:meiotic DNA integrity checkpoint signaling"/>
    <property type="evidence" value="ECO:0007669"/>
    <property type="project" value="TreeGrafter"/>
</dbReference>
<dbReference type="EMBL" id="LGRB01000003">
    <property type="protein sequence ID" value="OCT54651.1"/>
    <property type="molecule type" value="Genomic_DNA"/>
</dbReference>
<reference evidence="6" key="1">
    <citation type="submission" date="2015-07" db="EMBL/GenBank/DDBJ databases">
        <authorList>
            <person name="Teixeira M.M."/>
            <person name="Souza R.C."/>
            <person name="Almeida L.G."/>
            <person name="Vicente V.A."/>
            <person name="de Hoog S."/>
            <person name="Bocca A.L."/>
            <person name="de Almeida S.R."/>
            <person name="Vasconcelos A.T."/>
            <person name="Felipe M.S."/>
        </authorList>
    </citation>
    <scope>NUCLEOTIDE SEQUENCE [LARGE SCALE GENOMIC DNA]</scope>
    <source>
        <strain evidence="6">KSF</strain>
    </source>
</reference>
<dbReference type="PIRSF" id="PIRSF011312">
    <property type="entry name" value="Cell_cycle_HUS1"/>
    <property type="match status" value="1"/>
</dbReference>
<accession>A0A1C1D1Q1</accession>
<comment type="caution">
    <text evidence="5">The sequence shown here is derived from an EMBL/GenBank/DDBJ whole genome shotgun (WGS) entry which is preliminary data.</text>
</comment>
<dbReference type="GO" id="GO:0140445">
    <property type="term" value="C:chromosome, telomeric repeat region"/>
    <property type="evidence" value="ECO:0007669"/>
    <property type="project" value="EnsemblFungi"/>
</dbReference>
<name>A0A1C1D1Q1_9EURO</name>
<evidence type="ECO:0000256" key="4">
    <source>
        <dbReference type="PIRNR" id="PIRNR011312"/>
    </source>
</evidence>
<dbReference type="Proteomes" id="UP000094526">
    <property type="component" value="Unassembled WGS sequence"/>
</dbReference>